<feature type="region of interest" description="Disordered" evidence="1">
    <location>
        <begin position="1"/>
        <end position="26"/>
    </location>
</feature>
<proteinExistence type="predicted"/>
<protein>
    <submittedName>
        <fullName evidence="2">Uncharacterized protein</fullName>
    </submittedName>
</protein>
<name>A0A6C0E680_9ZZZZ</name>
<sequence>MNTSNDTKYELNDFVSDDSSNDGSDNNIDELIYNSVVNDIRELKKLSPTSTYYIKSMSQSQKLKVILEYDKVLQIVLQILDGYNIVNES</sequence>
<evidence type="ECO:0000256" key="1">
    <source>
        <dbReference type="SAM" id="MobiDB-lite"/>
    </source>
</evidence>
<dbReference type="AlphaFoldDB" id="A0A6C0E680"/>
<evidence type="ECO:0000313" key="2">
    <source>
        <dbReference type="EMBL" id="QHT22925.1"/>
    </source>
</evidence>
<reference evidence="2" key="1">
    <citation type="journal article" date="2020" name="Nature">
        <title>Giant virus diversity and host interactions through global metagenomics.</title>
        <authorList>
            <person name="Schulz F."/>
            <person name="Roux S."/>
            <person name="Paez-Espino D."/>
            <person name="Jungbluth S."/>
            <person name="Walsh D.A."/>
            <person name="Denef V.J."/>
            <person name="McMahon K.D."/>
            <person name="Konstantinidis K.T."/>
            <person name="Eloe-Fadrosh E.A."/>
            <person name="Kyrpides N.C."/>
            <person name="Woyke T."/>
        </authorList>
    </citation>
    <scope>NUCLEOTIDE SEQUENCE</scope>
    <source>
        <strain evidence="2">GVMAG-M-3300023179-114</strain>
    </source>
</reference>
<dbReference type="EMBL" id="MN739721">
    <property type="protein sequence ID" value="QHT22925.1"/>
    <property type="molecule type" value="Genomic_DNA"/>
</dbReference>
<accession>A0A6C0E680</accession>
<organism evidence="2">
    <name type="scientific">viral metagenome</name>
    <dbReference type="NCBI Taxonomy" id="1070528"/>
    <lineage>
        <taxon>unclassified sequences</taxon>
        <taxon>metagenomes</taxon>
        <taxon>organismal metagenomes</taxon>
    </lineage>
</organism>